<proteinExistence type="inferred from homology"/>
<dbReference type="PANTHER" id="PTHR43098">
    <property type="entry name" value="L-ORNITHINE N(5)-MONOOXYGENASE-RELATED"/>
    <property type="match status" value="1"/>
</dbReference>
<dbReference type="OrthoDB" id="66881at2759"/>
<organism evidence="7 8">
    <name type="scientific">Ophiocordyceps unilateralis</name>
    <name type="common">Zombie-ant fungus</name>
    <name type="synonym">Torrubia unilateralis</name>
    <dbReference type="NCBI Taxonomy" id="268505"/>
    <lineage>
        <taxon>Eukaryota</taxon>
        <taxon>Fungi</taxon>
        <taxon>Dikarya</taxon>
        <taxon>Ascomycota</taxon>
        <taxon>Pezizomycotina</taxon>
        <taxon>Sordariomycetes</taxon>
        <taxon>Hypocreomycetidae</taxon>
        <taxon>Hypocreales</taxon>
        <taxon>Ophiocordycipitaceae</taxon>
        <taxon>Ophiocordyceps</taxon>
    </lineage>
</organism>
<protein>
    <recommendedName>
        <fullName evidence="9">FAD/NAD(P)-binding domain-containing protein</fullName>
    </recommendedName>
</protein>
<dbReference type="AlphaFoldDB" id="A0A2A9P7H4"/>
<dbReference type="Gene3D" id="3.50.50.60">
    <property type="entry name" value="FAD/NAD(P)-binding domain"/>
    <property type="match status" value="2"/>
</dbReference>
<evidence type="ECO:0000256" key="5">
    <source>
        <dbReference type="ARBA" id="ARBA00022857"/>
    </source>
</evidence>
<dbReference type="SUPFAM" id="SSF51905">
    <property type="entry name" value="FAD/NAD(P)-binding domain"/>
    <property type="match status" value="1"/>
</dbReference>
<comment type="similarity">
    <text evidence="2">Belongs to the FAD-binding monooxygenase family.</text>
</comment>
<dbReference type="STRING" id="268505.A0A2A9P7H4"/>
<keyword evidence="6" id="KW-0560">Oxidoreductase</keyword>
<dbReference type="InterPro" id="IPR036188">
    <property type="entry name" value="FAD/NAD-bd_sf"/>
</dbReference>
<evidence type="ECO:0000313" key="7">
    <source>
        <dbReference type="EMBL" id="PFH57144.1"/>
    </source>
</evidence>
<keyword evidence="5" id="KW-0521">NADP</keyword>
<comment type="cofactor">
    <cofactor evidence="1">
        <name>FAD</name>
        <dbReference type="ChEBI" id="CHEBI:57692"/>
    </cofactor>
</comment>
<keyword evidence="4" id="KW-0274">FAD</keyword>
<evidence type="ECO:0000256" key="2">
    <source>
        <dbReference type="ARBA" id="ARBA00010139"/>
    </source>
</evidence>
<comment type="caution">
    <text evidence="7">The sequence shown here is derived from an EMBL/GenBank/DDBJ whole genome shotgun (WGS) entry which is preliminary data.</text>
</comment>
<evidence type="ECO:0000313" key="8">
    <source>
        <dbReference type="Proteomes" id="UP000037136"/>
    </source>
</evidence>
<dbReference type="GO" id="GO:0016491">
    <property type="term" value="F:oxidoreductase activity"/>
    <property type="evidence" value="ECO:0007669"/>
    <property type="project" value="UniProtKB-KW"/>
</dbReference>
<dbReference type="EMBL" id="LAZP02000449">
    <property type="protein sequence ID" value="PFH57144.1"/>
    <property type="molecule type" value="Genomic_DNA"/>
</dbReference>
<reference evidence="7 8" key="2">
    <citation type="journal article" date="2017" name="Sci. Rep.">
        <title>Ant-infecting Ophiocordyceps genomes reveal a high diversity of potential behavioral manipulation genes and a possible major role for enterotoxins.</title>
        <authorList>
            <person name="de Bekker C."/>
            <person name="Ohm R.A."/>
            <person name="Evans H.C."/>
            <person name="Brachmann A."/>
            <person name="Hughes D.P."/>
        </authorList>
    </citation>
    <scope>NUCLEOTIDE SEQUENCE [LARGE SCALE GENOMIC DNA]</scope>
    <source>
        <strain evidence="7 8">SC16a</strain>
    </source>
</reference>
<gene>
    <name evidence="7" type="ORF">XA68_15442</name>
</gene>
<evidence type="ECO:0000256" key="6">
    <source>
        <dbReference type="ARBA" id="ARBA00023002"/>
    </source>
</evidence>
<dbReference type="PANTHER" id="PTHR43098:SF2">
    <property type="entry name" value="FAD-BINDING MONOOXYGENASE AUSB-RELATED"/>
    <property type="match status" value="1"/>
</dbReference>
<accession>A0A2A9P7H4</accession>
<dbReference type="Pfam" id="PF13450">
    <property type="entry name" value="NAD_binding_8"/>
    <property type="match status" value="1"/>
</dbReference>
<evidence type="ECO:0008006" key="9">
    <source>
        <dbReference type="Google" id="ProtNLM"/>
    </source>
</evidence>
<evidence type="ECO:0000256" key="3">
    <source>
        <dbReference type="ARBA" id="ARBA00022630"/>
    </source>
</evidence>
<evidence type="ECO:0000256" key="4">
    <source>
        <dbReference type="ARBA" id="ARBA00022827"/>
    </source>
</evidence>
<keyword evidence="3" id="KW-0285">Flavoprotein</keyword>
<evidence type="ECO:0000256" key="1">
    <source>
        <dbReference type="ARBA" id="ARBA00001974"/>
    </source>
</evidence>
<keyword evidence="8" id="KW-1185">Reference proteome</keyword>
<sequence>MATFNDVTINGSTANKIDLNQITGRYVEEKTKRIRPEGSDQYVDLLSSPSSRLRELARDPWVDHEALNAQQPNLGDGDHVRVLILGTGFSGLLFGVRLVEAGIPPEEIRLVDPAGGFGGTWYWNRYPGLMCDIESSLYMPLLEETGHMPKHRFAYGPELRRHAEAVAERWRLADKAVFRTRVTSLVWDEETGRWQVALRQTRGPDEGDQVMDMSVRAQFVVLAHGILNRPKAPRIPGLADFQGSMMHTGRWNYTVSGGSADDAALKGLSGKRVGVIGTGATAIQLVPELARWADKLYVFQRTPSAVDERGQRATDPAEWKAMTARPGWWRARNESWSRVMSGHANQDDCFDDAWASIRGYRHVVGGPHPAPVAVEAVPALVASALADDAPRMERLRRRVDEVVTKDGTAAEALKAWYPSWCKRPCFHDDYLVAFNQPHVSLIDTSSVPGIERFTKTGAVVNGVEYPLDVVVLATGYRSPVTDMADPGGMAGGLTITGRAGVDLSARWRENGASTLHGVLTPGFPNLVLTGPSQTGLSANYVHHQDNLARHVTHILSTALHRAPDPESVVVDVNEVAAAAWTGEIASRAAWMAPMAFCGPSYLNNEGEAMDPIKMACSSIYGLGIGAYETVLDRWRREGSMPGLNVSCSKGAVEVRPARGTARGKIGGRRR</sequence>
<dbReference type="Proteomes" id="UP000037136">
    <property type="component" value="Unassembled WGS sequence"/>
</dbReference>
<name>A0A2A9P7H4_OPHUN</name>
<dbReference type="InterPro" id="IPR050775">
    <property type="entry name" value="FAD-binding_Monooxygenases"/>
</dbReference>
<reference evidence="7 8" key="1">
    <citation type="journal article" date="2015" name="BMC Genomics">
        <title>Gene expression during zombie ant biting behavior reflects the complexity underlying fungal parasitic behavioral manipulation.</title>
        <authorList>
            <person name="de Bekker C."/>
            <person name="Ohm R.A."/>
            <person name="Loreto R.G."/>
            <person name="Sebastian A."/>
            <person name="Albert I."/>
            <person name="Merrow M."/>
            <person name="Brachmann A."/>
            <person name="Hughes D.P."/>
        </authorList>
    </citation>
    <scope>NUCLEOTIDE SEQUENCE [LARGE SCALE GENOMIC DNA]</scope>
    <source>
        <strain evidence="7 8">SC16a</strain>
    </source>
</reference>